<evidence type="ECO:0000256" key="4">
    <source>
        <dbReference type="ARBA" id="ARBA00023004"/>
    </source>
</evidence>
<evidence type="ECO:0000256" key="2">
    <source>
        <dbReference type="ARBA" id="ARBA00022617"/>
    </source>
</evidence>
<comment type="pathway">
    <text evidence="5">Porphyrin-containing compound metabolism.</text>
</comment>
<evidence type="ECO:0000313" key="12">
    <source>
        <dbReference type="Proteomes" id="UP000050277"/>
    </source>
</evidence>
<dbReference type="GO" id="GO:0016491">
    <property type="term" value="F:oxidoreductase activity"/>
    <property type="evidence" value="ECO:0007669"/>
    <property type="project" value="InterPro"/>
</dbReference>
<dbReference type="GO" id="GO:0046872">
    <property type="term" value="F:metal ion binding"/>
    <property type="evidence" value="ECO:0007669"/>
    <property type="project" value="UniProtKB-KW"/>
</dbReference>
<dbReference type="Proteomes" id="UP000050277">
    <property type="component" value="Unassembled WGS sequence"/>
</dbReference>
<dbReference type="InterPro" id="IPR011008">
    <property type="entry name" value="Dimeric_a/b-barrel"/>
</dbReference>
<evidence type="ECO:0000313" key="11">
    <source>
        <dbReference type="EMBL" id="KPL85834.1"/>
    </source>
</evidence>
<evidence type="ECO:0000256" key="3">
    <source>
        <dbReference type="ARBA" id="ARBA00022723"/>
    </source>
</evidence>
<dbReference type="EMBL" id="LGKP01000022">
    <property type="protein sequence ID" value="KPL85834.1"/>
    <property type="molecule type" value="Genomic_DNA"/>
</dbReference>
<evidence type="ECO:0000256" key="9">
    <source>
        <dbReference type="ARBA" id="ARBA00049935"/>
    </source>
</evidence>
<evidence type="ECO:0000256" key="7">
    <source>
        <dbReference type="ARBA" id="ARBA00030236"/>
    </source>
</evidence>
<dbReference type="InterPro" id="IPR010644">
    <property type="entry name" value="ChdC/CLD"/>
</dbReference>
<dbReference type="PANTHER" id="PTHR36843:SF1">
    <property type="entry name" value="COPROHEME DECARBOXYLASE"/>
    <property type="match status" value="1"/>
</dbReference>
<sequence length="232" mass="26980">MEDVKLPNSTEGQLFVQYTTFKAAPEWRRLPAAAREDLREQFAQVVEEAYPSIVTYAYSTIGFKLNSDLLLWRKGTSPIAMQEMTSRLLQTGIGAYFEQTNLYYGFTRTSNYTKRPTTQEQAIDLEDREPYLIVYPFSKTKEWYLMSRDARQGMMNEHIRVGHEYADVRQVLLYTTGIDDHEFIVAYETDSLPRFEELVIALRSTEARRYTLNDTPIITGVNRPIREALAMI</sequence>
<keyword evidence="12" id="KW-1185">Reference proteome</keyword>
<keyword evidence="4" id="KW-0408">Iron</keyword>
<dbReference type="RefSeq" id="WP_054534883.1">
    <property type="nucleotide sequence ID" value="NZ_LGKP01000022.1"/>
</dbReference>
<dbReference type="STRING" id="70996.SE18_12945"/>
<comment type="cofactor">
    <cofactor evidence="9">
        <name>Fe-coproporphyrin III</name>
        <dbReference type="ChEBI" id="CHEBI:68438"/>
    </cofactor>
</comment>
<dbReference type="EC" id="1.3.98.5" evidence="10"/>
<dbReference type="SUPFAM" id="SSF54909">
    <property type="entry name" value="Dimeric alpha+beta barrel"/>
    <property type="match status" value="1"/>
</dbReference>
<dbReference type="PANTHER" id="PTHR36843">
    <property type="entry name" value="HEME-DEPENDENT PEROXIDASE YWFI-RELATED"/>
    <property type="match status" value="1"/>
</dbReference>
<evidence type="ECO:0000256" key="10">
    <source>
        <dbReference type="ARBA" id="ARBA00050019"/>
    </source>
</evidence>
<protein>
    <recommendedName>
        <fullName evidence="1">Coproheme decarboxylase</fullName>
        <ecNumber evidence="10">1.3.98.5</ecNumber>
    </recommendedName>
    <alternativeName>
        <fullName evidence="6">Coproheme III oxidative decarboxylase</fullName>
    </alternativeName>
    <alternativeName>
        <fullName evidence="7">Hydrogen peroxide-dependent heme synthase</fullName>
    </alternativeName>
</protein>
<keyword evidence="3" id="KW-0479">Metal-binding</keyword>
<evidence type="ECO:0000256" key="5">
    <source>
        <dbReference type="ARBA" id="ARBA00023444"/>
    </source>
</evidence>
<evidence type="ECO:0000256" key="1">
    <source>
        <dbReference type="ARBA" id="ARBA00014413"/>
    </source>
</evidence>
<organism evidence="11 12">
    <name type="scientific">Herpetosiphon geysericola</name>
    <dbReference type="NCBI Taxonomy" id="70996"/>
    <lineage>
        <taxon>Bacteria</taxon>
        <taxon>Bacillati</taxon>
        <taxon>Chloroflexota</taxon>
        <taxon>Chloroflexia</taxon>
        <taxon>Herpetosiphonales</taxon>
        <taxon>Herpetosiphonaceae</taxon>
        <taxon>Herpetosiphon</taxon>
    </lineage>
</organism>
<comment type="caution">
    <text evidence="11">The sequence shown here is derived from an EMBL/GenBank/DDBJ whole genome shotgun (WGS) entry which is preliminary data.</text>
</comment>
<proteinExistence type="predicted"/>
<dbReference type="OrthoDB" id="9773646at2"/>
<gene>
    <name evidence="11" type="ORF">SE18_12945</name>
</gene>
<comment type="catalytic activity">
    <reaction evidence="8">
        <text>Fe-coproporphyrin III + 2 H2O2 + 2 H(+) = heme b + 2 CO2 + 4 H2O</text>
        <dbReference type="Rhea" id="RHEA:56516"/>
        <dbReference type="ChEBI" id="CHEBI:15377"/>
        <dbReference type="ChEBI" id="CHEBI:15378"/>
        <dbReference type="ChEBI" id="CHEBI:16240"/>
        <dbReference type="ChEBI" id="CHEBI:16526"/>
        <dbReference type="ChEBI" id="CHEBI:60344"/>
        <dbReference type="ChEBI" id="CHEBI:68438"/>
        <dbReference type="EC" id="1.3.98.5"/>
    </reaction>
    <physiologicalReaction direction="left-to-right" evidence="8">
        <dbReference type="Rhea" id="RHEA:56517"/>
    </physiologicalReaction>
</comment>
<evidence type="ECO:0000256" key="8">
    <source>
        <dbReference type="ARBA" id="ARBA00049896"/>
    </source>
</evidence>
<dbReference type="GO" id="GO:0020037">
    <property type="term" value="F:heme binding"/>
    <property type="evidence" value="ECO:0007669"/>
    <property type="project" value="InterPro"/>
</dbReference>
<accession>A0A0N8GR90</accession>
<name>A0A0N8GR90_9CHLR</name>
<dbReference type="AlphaFoldDB" id="A0A0N8GR90"/>
<keyword evidence="2" id="KW-0349">Heme</keyword>
<dbReference type="Pfam" id="PF06778">
    <property type="entry name" value="Chlor_dismutase"/>
    <property type="match status" value="1"/>
</dbReference>
<evidence type="ECO:0000256" key="6">
    <source>
        <dbReference type="ARBA" id="ARBA00029882"/>
    </source>
</evidence>
<reference evidence="11 12" key="1">
    <citation type="submission" date="2015-07" db="EMBL/GenBank/DDBJ databases">
        <title>Whole genome sequence of Herpetosiphon geysericola DSM 7119.</title>
        <authorList>
            <person name="Hemp J."/>
            <person name="Ward L.M."/>
            <person name="Pace L.A."/>
            <person name="Fischer W.W."/>
        </authorList>
    </citation>
    <scope>NUCLEOTIDE SEQUENCE [LARGE SCALE GENOMIC DNA]</scope>
    <source>
        <strain evidence="11 12">DSM 7119</strain>
    </source>
</reference>
<dbReference type="Gene3D" id="3.30.70.1030">
    <property type="entry name" value="Apc35880, domain 1"/>
    <property type="match status" value="2"/>
</dbReference>